<protein>
    <submittedName>
        <fullName evidence="2">Pyridoxal-5'-phosphate-dependent chorismate-binding enzyme, putative</fullName>
    </submittedName>
</protein>
<dbReference type="InterPro" id="IPR005801">
    <property type="entry name" value="ADC_synthase"/>
</dbReference>
<dbReference type="GO" id="GO:0000162">
    <property type="term" value="P:L-tryptophan biosynthetic process"/>
    <property type="evidence" value="ECO:0007669"/>
    <property type="project" value="TreeGrafter"/>
</dbReference>
<dbReference type="SUPFAM" id="SSF56322">
    <property type="entry name" value="ADC synthase"/>
    <property type="match status" value="1"/>
</dbReference>
<dbReference type="Gene3D" id="3.60.120.10">
    <property type="entry name" value="Anthranilate synthase"/>
    <property type="match status" value="1"/>
</dbReference>
<dbReference type="Gene3D" id="3.30.470.10">
    <property type="match status" value="1"/>
</dbReference>
<proteinExistence type="predicted"/>
<dbReference type="eggNOG" id="COG0147">
    <property type="taxonomic scope" value="Bacteria"/>
</dbReference>
<dbReference type="NCBIfam" id="TIGR00553">
    <property type="entry name" value="pabB"/>
    <property type="match status" value="1"/>
</dbReference>
<accession>B9M411</accession>
<dbReference type="HOGENOM" id="CLU_006493_6_2_7"/>
<dbReference type="PRINTS" id="PR00095">
    <property type="entry name" value="ANTSNTHASEI"/>
</dbReference>
<dbReference type="InterPro" id="IPR015890">
    <property type="entry name" value="Chorismate_C"/>
</dbReference>
<dbReference type="InterPro" id="IPR001544">
    <property type="entry name" value="Aminotrans_IV"/>
</dbReference>
<organism evidence="2 3">
    <name type="scientific">Geotalea daltonii (strain DSM 22248 / JCM 15807 / FRC-32)</name>
    <name type="common">Geobacter daltonii</name>
    <dbReference type="NCBI Taxonomy" id="316067"/>
    <lineage>
        <taxon>Bacteria</taxon>
        <taxon>Pseudomonadati</taxon>
        <taxon>Thermodesulfobacteriota</taxon>
        <taxon>Desulfuromonadia</taxon>
        <taxon>Geobacterales</taxon>
        <taxon>Geobacteraceae</taxon>
        <taxon>Geotalea</taxon>
    </lineage>
</organism>
<sequence length="587" mass="65664">MNEQHNQVLVRDCTAGHWLRFDHPVEVVQAYAVHEVLSCLKYVEEAVDRRGLYAAGMVAYEAAPAFDPGLQVRHDDGDLPLLWFGLYHGPQKATWVPPPSELTRPEVAWLASVSPEAYRSAFEQIKEHIKSGDTYQVNYTYRLRGSSSAATIHDFLGLLQDKSAPFGAALITPSFSILSASPELFFSLDGDLIESRPMKGTIARGLTQEEDCRQGQALQNSEKDRAENLMIVDMVRNDLGRIAETGSVHVTRLFTLEKYPTLWQMTSTVRGRTRASVTDIFAAMFPAASITGAPKNQAMQIIAKLETSPRRIYTGSMGFIAPGRRAQFNVAIRSMLFSGKENDVEYGTGGGIVWDSRWQNELAESRTKAAVLRTRPAGFSLLESILWNPEEGYRLLEHHLRRMAQSAAYFDYPMAENDLRRHLVDLSRRLQPFPHKVRLLLEQDGTFTSQAEPLIQSGTASPKEVPLAPFAVDKSDPFLYHKTTCRDVYRRCLAACSGYDDVIMYNGDGEVTESTIANVVVDLHGVLCTPPIRCGLLPGTFRQSLLEMKRIEEGIITLDQIHGHDVYLINSVRGMYRVKVASTPPIR</sequence>
<reference evidence="2 3" key="1">
    <citation type="submission" date="2009-01" db="EMBL/GenBank/DDBJ databases">
        <title>Complete sequence of Geobacter sp. FRC-32.</title>
        <authorList>
            <consortium name="US DOE Joint Genome Institute"/>
            <person name="Lucas S."/>
            <person name="Copeland A."/>
            <person name="Lapidus A."/>
            <person name="Glavina del Rio T."/>
            <person name="Dalin E."/>
            <person name="Tice H."/>
            <person name="Bruce D."/>
            <person name="Goodwin L."/>
            <person name="Pitluck S."/>
            <person name="Saunders E."/>
            <person name="Brettin T."/>
            <person name="Detter J.C."/>
            <person name="Han C."/>
            <person name="Larimer F."/>
            <person name="Land M."/>
            <person name="Hauser L."/>
            <person name="Kyrpides N."/>
            <person name="Ovchinnikova G."/>
            <person name="Kostka J."/>
            <person name="Richardson P."/>
        </authorList>
    </citation>
    <scope>NUCLEOTIDE SEQUENCE [LARGE SCALE GENOMIC DNA]</scope>
    <source>
        <strain evidence="3">DSM 22248 / JCM 15807 / FRC-32</strain>
    </source>
</reference>
<evidence type="ECO:0000313" key="2">
    <source>
        <dbReference type="EMBL" id="ACM19654.1"/>
    </source>
</evidence>
<dbReference type="Pfam" id="PF00425">
    <property type="entry name" value="Chorismate_bind"/>
    <property type="match status" value="1"/>
</dbReference>
<dbReference type="PANTHER" id="PTHR11236">
    <property type="entry name" value="AMINOBENZOATE/ANTHRANILATE SYNTHASE"/>
    <property type="match status" value="1"/>
</dbReference>
<dbReference type="KEGG" id="geo:Geob_1294"/>
<name>B9M411_GEODF</name>
<dbReference type="EMBL" id="CP001390">
    <property type="protein sequence ID" value="ACM19654.1"/>
    <property type="molecule type" value="Genomic_DNA"/>
</dbReference>
<dbReference type="InterPro" id="IPR043132">
    <property type="entry name" value="BCAT-like_C"/>
</dbReference>
<dbReference type="eggNOG" id="COG0115">
    <property type="taxonomic scope" value="Bacteria"/>
</dbReference>
<feature type="domain" description="Chorismate-utilising enzyme C-terminal" evidence="1">
    <location>
        <begin position="115"/>
        <end position="368"/>
    </location>
</feature>
<dbReference type="AlphaFoldDB" id="B9M411"/>
<dbReference type="GO" id="GO:0046820">
    <property type="term" value="F:4-amino-4-deoxychorismate synthase activity"/>
    <property type="evidence" value="ECO:0007669"/>
    <property type="project" value="TreeGrafter"/>
</dbReference>
<dbReference type="PANTHER" id="PTHR11236:SF50">
    <property type="entry name" value="AMINODEOXYCHORISMATE SYNTHASE COMPONENT 1"/>
    <property type="match status" value="1"/>
</dbReference>
<dbReference type="InterPro" id="IPR019999">
    <property type="entry name" value="Anth_synth_I-like"/>
</dbReference>
<evidence type="ECO:0000313" key="3">
    <source>
        <dbReference type="Proteomes" id="UP000007721"/>
    </source>
</evidence>
<dbReference type="Gene3D" id="3.20.10.10">
    <property type="entry name" value="D-amino Acid Aminotransferase, subunit A, domain 2"/>
    <property type="match status" value="1"/>
</dbReference>
<keyword evidence="3" id="KW-1185">Reference proteome</keyword>
<dbReference type="Pfam" id="PF01063">
    <property type="entry name" value="Aminotran_4"/>
    <property type="match status" value="1"/>
</dbReference>
<evidence type="ECO:0000259" key="1">
    <source>
        <dbReference type="Pfam" id="PF00425"/>
    </source>
</evidence>
<dbReference type="STRING" id="316067.Geob_1294"/>
<dbReference type="InterPro" id="IPR005802">
    <property type="entry name" value="ADC_synth_comp_1"/>
</dbReference>
<dbReference type="InterPro" id="IPR043131">
    <property type="entry name" value="BCAT-like_N"/>
</dbReference>
<gene>
    <name evidence="2" type="ordered locus">Geob_1294</name>
</gene>
<dbReference type="Proteomes" id="UP000007721">
    <property type="component" value="Chromosome"/>
</dbReference>
<dbReference type="InterPro" id="IPR036038">
    <property type="entry name" value="Aminotransferase-like"/>
</dbReference>
<dbReference type="GO" id="GO:0009396">
    <property type="term" value="P:folic acid-containing compound biosynthetic process"/>
    <property type="evidence" value="ECO:0007669"/>
    <property type="project" value="InterPro"/>
</dbReference>
<dbReference type="SUPFAM" id="SSF56752">
    <property type="entry name" value="D-aminoacid aminotransferase-like PLP-dependent enzymes"/>
    <property type="match status" value="1"/>
</dbReference>
<dbReference type="RefSeq" id="WP_012646383.1">
    <property type="nucleotide sequence ID" value="NC_011979.1"/>
</dbReference>